<dbReference type="EMBL" id="OW240914">
    <property type="protein sequence ID" value="CAH2274270.1"/>
    <property type="molecule type" value="Genomic_DNA"/>
</dbReference>
<name>A0AAD1VYK7_PELCU</name>
<reference evidence="2" key="1">
    <citation type="submission" date="2022-03" db="EMBL/GenBank/DDBJ databases">
        <authorList>
            <person name="Alioto T."/>
            <person name="Alioto T."/>
            <person name="Gomez Garrido J."/>
        </authorList>
    </citation>
    <scope>NUCLEOTIDE SEQUENCE</scope>
</reference>
<proteinExistence type="predicted"/>
<keyword evidence="3" id="KW-1185">Reference proteome</keyword>
<accession>A0AAD1VYK7</accession>
<feature type="region of interest" description="Disordered" evidence="1">
    <location>
        <begin position="99"/>
        <end position="126"/>
    </location>
</feature>
<organism evidence="2 3">
    <name type="scientific">Pelobates cultripes</name>
    <name type="common">Western spadefoot toad</name>
    <dbReference type="NCBI Taxonomy" id="61616"/>
    <lineage>
        <taxon>Eukaryota</taxon>
        <taxon>Metazoa</taxon>
        <taxon>Chordata</taxon>
        <taxon>Craniata</taxon>
        <taxon>Vertebrata</taxon>
        <taxon>Euteleostomi</taxon>
        <taxon>Amphibia</taxon>
        <taxon>Batrachia</taxon>
        <taxon>Anura</taxon>
        <taxon>Pelobatoidea</taxon>
        <taxon>Pelobatidae</taxon>
        <taxon>Pelobates</taxon>
    </lineage>
</organism>
<protein>
    <submittedName>
        <fullName evidence="2">Uncharacterized protein</fullName>
    </submittedName>
</protein>
<evidence type="ECO:0000313" key="3">
    <source>
        <dbReference type="Proteomes" id="UP001295444"/>
    </source>
</evidence>
<evidence type="ECO:0000256" key="1">
    <source>
        <dbReference type="SAM" id="MobiDB-lite"/>
    </source>
</evidence>
<feature type="compositionally biased region" description="Basic and acidic residues" evidence="1">
    <location>
        <begin position="105"/>
        <end position="119"/>
    </location>
</feature>
<evidence type="ECO:0000313" key="2">
    <source>
        <dbReference type="EMBL" id="CAH2274270.1"/>
    </source>
</evidence>
<dbReference type="Proteomes" id="UP001295444">
    <property type="component" value="Chromosome 03"/>
</dbReference>
<gene>
    <name evidence="2" type="ORF">PECUL_23A013024</name>
</gene>
<sequence>MIAKKRAAAYIPGIRDRDGKLHSVPTAMANTIRAYYADLYSLDPPRGEGAGTERKTRITDYLEPRIGNCISQEASAELDEPIETNEVAWALKTLLQNLCGTPRPSPHDGTQRDPRRADIPDTDLGG</sequence>
<dbReference type="AlphaFoldDB" id="A0AAD1VYK7"/>